<dbReference type="InterPro" id="IPR008564">
    <property type="entry name" value="TVP23-like"/>
</dbReference>
<comment type="similarity">
    <text evidence="2 6">Belongs to the TVP23 family.</text>
</comment>
<dbReference type="PANTHER" id="PTHR13019:SF25">
    <property type="entry name" value="GOLGI APPARATUS MEMBRANE PROTEIN TVP23 HOMOLOG"/>
    <property type="match status" value="1"/>
</dbReference>
<proteinExistence type="inferred from homology"/>
<accession>A0A1W2WED4</accession>
<reference evidence="7" key="3">
    <citation type="submission" date="2025-08" db="UniProtKB">
        <authorList>
            <consortium name="Ensembl"/>
        </authorList>
    </citation>
    <scope>IDENTIFICATION</scope>
</reference>
<feature type="transmembrane region" description="Helical" evidence="6">
    <location>
        <begin position="39"/>
        <end position="63"/>
    </location>
</feature>
<comment type="subcellular location">
    <subcellularLocation>
        <location evidence="1 6">Membrane</location>
        <topology evidence="1 6">Multi-pass membrane protein</topology>
    </subcellularLocation>
</comment>
<dbReference type="GeneID" id="100180313"/>
<dbReference type="PANTHER" id="PTHR13019">
    <property type="entry name" value="GOLGI APPARATUS MEMBRANE PROTEIN TVP23"/>
    <property type="match status" value="1"/>
</dbReference>
<dbReference type="EMBL" id="EAAA01000092">
    <property type="status" value="NOT_ANNOTATED_CDS"/>
    <property type="molecule type" value="Genomic_DNA"/>
</dbReference>
<keyword evidence="8" id="KW-1185">Reference proteome</keyword>
<evidence type="ECO:0000256" key="4">
    <source>
        <dbReference type="ARBA" id="ARBA00022989"/>
    </source>
</evidence>
<evidence type="ECO:0000313" key="8">
    <source>
        <dbReference type="Proteomes" id="UP000008144"/>
    </source>
</evidence>
<evidence type="ECO:0000256" key="6">
    <source>
        <dbReference type="RuleBase" id="RU361206"/>
    </source>
</evidence>
<reference evidence="8" key="1">
    <citation type="journal article" date="2002" name="Science">
        <title>The draft genome of Ciona intestinalis: insights into chordate and vertebrate origins.</title>
        <authorList>
            <person name="Dehal P."/>
            <person name="Satou Y."/>
            <person name="Campbell R.K."/>
            <person name="Chapman J."/>
            <person name="Degnan B."/>
            <person name="De Tomaso A."/>
            <person name="Davidson B."/>
            <person name="Di Gregorio A."/>
            <person name="Gelpke M."/>
            <person name="Goodstein D.M."/>
            <person name="Harafuji N."/>
            <person name="Hastings K.E."/>
            <person name="Ho I."/>
            <person name="Hotta K."/>
            <person name="Huang W."/>
            <person name="Kawashima T."/>
            <person name="Lemaire P."/>
            <person name="Martinez D."/>
            <person name="Meinertzhagen I.A."/>
            <person name="Necula S."/>
            <person name="Nonaka M."/>
            <person name="Putnam N."/>
            <person name="Rash S."/>
            <person name="Saiga H."/>
            <person name="Satake M."/>
            <person name="Terry A."/>
            <person name="Yamada L."/>
            <person name="Wang H.G."/>
            <person name="Awazu S."/>
            <person name="Azumi K."/>
            <person name="Boore J."/>
            <person name="Branno M."/>
            <person name="Chin-Bow S."/>
            <person name="DeSantis R."/>
            <person name="Doyle S."/>
            <person name="Francino P."/>
            <person name="Keys D.N."/>
            <person name="Haga S."/>
            <person name="Hayashi H."/>
            <person name="Hino K."/>
            <person name="Imai K.S."/>
            <person name="Inaba K."/>
            <person name="Kano S."/>
            <person name="Kobayashi K."/>
            <person name="Kobayashi M."/>
            <person name="Lee B.I."/>
            <person name="Makabe K.W."/>
            <person name="Manohar C."/>
            <person name="Matassi G."/>
            <person name="Medina M."/>
            <person name="Mochizuki Y."/>
            <person name="Mount S."/>
            <person name="Morishita T."/>
            <person name="Miura S."/>
            <person name="Nakayama A."/>
            <person name="Nishizaka S."/>
            <person name="Nomoto H."/>
            <person name="Ohta F."/>
            <person name="Oishi K."/>
            <person name="Rigoutsos I."/>
            <person name="Sano M."/>
            <person name="Sasaki A."/>
            <person name="Sasakura Y."/>
            <person name="Shoguchi E."/>
            <person name="Shin-i T."/>
            <person name="Spagnuolo A."/>
            <person name="Stainier D."/>
            <person name="Suzuki M.M."/>
            <person name="Tassy O."/>
            <person name="Takatori N."/>
            <person name="Tokuoka M."/>
            <person name="Yagi K."/>
            <person name="Yoshizaki F."/>
            <person name="Wada S."/>
            <person name="Zhang C."/>
            <person name="Hyatt P.D."/>
            <person name="Larimer F."/>
            <person name="Detter C."/>
            <person name="Doggett N."/>
            <person name="Glavina T."/>
            <person name="Hawkins T."/>
            <person name="Richardson P."/>
            <person name="Lucas S."/>
            <person name="Kohara Y."/>
            <person name="Levine M."/>
            <person name="Satoh N."/>
            <person name="Rokhsar D.S."/>
        </authorList>
    </citation>
    <scope>NUCLEOTIDE SEQUENCE [LARGE SCALE GENOMIC DNA]</scope>
</reference>
<dbReference type="GO" id="GO:0009306">
    <property type="term" value="P:protein secretion"/>
    <property type="evidence" value="ECO:0000318"/>
    <property type="project" value="GO_Central"/>
</dbReference>
<evidence type="ECO:0000313" key="7">
    <source>
        <dbReference type="Ensembl" id="ENSCINP00000030133.1"/>
    </source>
</evidence>
<accession>H2XKF1</accession>
<dbReference type="RefSeq" id="XP_002129480.1">
    <property type="nucleotide sequence ID" value="XM_002129444.4"/>
</dbReference>
<organism evidence="7 8">
    <name type="scientific">Ciona intestinalis</name>
    <name type="common">Transparent sea squirt</name>
    <name type="synonym">Ascidia intestinalis</name>
    <dbReference type="NCBI Taxonomy" id="7719"/>
    <lineage>
        <taxon>Eukaryota</taxon>
        <taxon>Metazoa</taxon>
        <taxon>Chordata</taxon>
        <taxon>Tunicata</taxon>
        <taxon>Ascidiacea</taxon>
        <taxon>Phlebobranchia</taxon>
        <taxon>Cionidae</taxon>
        <taxon>Ciona</taxon>
    </lineage>
</organism>
<evidence type="ECO:0000256" key="1">
    <source>
        <dbReference type="ARBA" id="ARBA00004141"/>
    </source>
</evidence>
<dbReference type="OMA" id="FEWMIVA"/>
<dbReference type="FunCoup" id="H2XKF1">
    <property type="interactions" value="335"/>
</dbReference>
<protein>
    <recommendedName>
        <fullName evidence="6">Golgi apparatus membrane protein TVP23 homolog</fullName>
    </recommendedName>
</protein>
<keyword evidence="5 6" id="KW-0472">Membrane</keyword>
<reference evidence="7" key="4">
    <citation type="submission" date="2025-09" db="UniProtKB">
        <authorList>
            <consortium name="Ensembl"/>
        </authorList>
    </citation>
    <scope>IDENTIFICATION</scope>
</reference>
<keyword evidence="4 6" id="KW-1133">Transmembrane helix</keyword>
<dbReference type="GO" id="GO:0000139">
    <property type="term" value="C:Golgi membrane"/>
    <property type="evidence" value="ECO:0000318"/>
    <property type="project" value="GO_Central"/>
</dbReference>
<dbReference type="OrthoDB" id="2151161at2759"/>
<dbReference type="HOGENOM" id="CLU_074845_3_0_1"/>
<keyword evidence="3 6" id="KW-0812">Transmembrane</keyword>
<dbReference type="STRING" id="7719.ENSCINP00000030133"/>
<gene>
    <name evidence="7" type="primary">LOC100180313</name>
</gene>
<reference evidence="7" key="2">
    <citation type="journal article" date="2008" name="Genome Biol.">
        <title>Improved genome assembly and evidence-based global gene model set for the chordate Ciona intestinalis: new insight into intron and operon populations.</title>
        <authorList>
            <person name="Satou Y."/>
            <person name="Mineta K."/>
            <person name="Ogasawara M."/>
            <person name="Sasakura Y."/>
            <person name="Shoguchi E."/>
            <person name="Ueno K."/>
            <person name="Yamada L."/>
            <person name="Matsumoto J."/>
            <person name="Wasserscheid J."/>
            <person name="Dewar K."/>
            <person name="Wiley G.B."/>
            <person name="Macmil S.L."/>
            <person name="Roe B.A."/>
            <person name="Zeller R.W."/>
            <person name="Hastings K.E."/>
            <person name="Lemaire P."/>
            <person name="Lindquist E."/>
            <person name="Endo T."/>
            <person name="Hotta K."/>
            <person name="Inaba K."/>
        </authorList>
    </citation>
    <scope>NUCLEOTIDE SEQUENCE [LARGE SCALE GENOMIC DNA]</scope>
    <source>
        <strain evidence="7">wild type</strain>
    </source>
</reference>
<evidence type="ECO:0000256" key="3">
    <source>
        <dbReference type="ARBA" id="ARBA00022692"/>
    </source>
</evidence>
<dbReference type="AlphaFoldDB" id="H2XKF1"/>
<evidence type="ECO:0000256" key="2">
    <source>
        <dbReference type="ARBA" id="ARBA00005467"/>
    </source>
</evidence>
<feature type="transmembrane region" description="Helical" evidence="6">
    <location>
        <begin position="144"/>
        <end position="163"/>
    </location>
</feature>
<evidence type="ECO:0000256" key="5">
    <source>
        <dbReference type="ARBA" id="ARBA00023136"/>
    </source>
</evidence>
<dbReference type="InParanoid" id="H2XKF1"/>
<dbReference type="Proteomes" id="UP000008144">
    <property type="component" value="Chromosome 1"/>
</dbReference>
<dbReference type="KEGG" id="cin:100180313"/>
<dbReference type="Ensembl" id="ENSCINT00000035304.1">
    <property type="protein sequence ID" value="ENSCINP00000030133.1"/>
    <property type="gene ID" value="ENSCING00000022382.1"/>
</dbReference>
<name>H2XKF1_CIOIN</name>
<dbReference type="GO" id="GO:0016192">
    <property type="term" value="P:vesicle-mediated transport"/>
    <property type="evidence" value="ECO:0000318"/>
    <property type="project" value="GO_Central"/>
</dbReference>
<dbReference type="GeneTree" id="ENSGT00390000004428"/>
<feature type="transmembrane region" description="Helical" evidence="6">
    <location>
        <begin position="117"/>
        <end position="138"/>
    </location>
</feature>
<dbReference type="Pfam" id="PF05832">
    <property type="entry name" value="DUF846"/>
    <property type="match status" value="1"/>
</dbReference>
<sequence length="206" mass="23162">MNTDDTVLEFGSENEPRVKKRVIHPVACFFHLFFRVSALVVYLVCGLTTAGFVSSFIAILLLLSADFWTVKNVTGRLLVGLRWWNKVDDDGKSTWIYESRKPAAMKKHPVKPAESRIFWVSLIVCPLIWLFSLFGLIFGLNVKWLAVVIVALILNSANLFGYIRCKFTSRKQIGSLATKYIGSQIFNSMAGGTQEETNTPVSSETF</sequence>